<evidence type="ECO:0000256" key="3">
    <source>
        <dbReference type="ARBA" id="ARBA00007092"/>
    </source>
</evidence>
<comment type="cofactor">
    <cofactor evidence="2">
        <name>Mg(2+)</name>
        <dbReference type="ChEBI" id="CHEBI:18420"/>
    </cofactor>
</comment>
<dbReference type="PANTHER" id="PTHR22748">
    <property type="entry name" value="AP ENDONUCLEASE"/>
    <property type="match status" value="1"/>
</dbReference>
<dbReference type="NCBIfam" id="TIGR00633">
    <property type="entry name" value="xth"/>
    <property type="match status" value="1"/>
</dbReference>
<comment type="cofactor">
    <cofactor evidence="1">
        <name>Mn(2+)</name>
        <dbReference type="ChEBI" id="CHEBI:29035"/>
    </cofactor>
</comment>
<dbReference type="GO" id="GO:0008311">
    <property type="term" value="F:double-stranded DNA 3'-5' DNA exonuclease activity"/>
    <property type="evidence" value="ECO:0007669"/>
    <property type="project" value="TreeGrafter"/>
</dbReference>
<dbReference type="SUPFAM" id="SSF56219">
    <property type="entry name" value="DNase I-like"/>
    <property type="match status" value="1"/>
</dbReference>
<dbReference type="AlphaFoldDB" id="A0A6C0H7F3"/>
<keyword evidence="6" id="KW-0460">Magnesium</keyword>
<dbReference type="CDD" id="cd09087">
    <property type="entry name" value="Ape1-like_AP-endo"/>
    <property type="match status" value="1"/>
</dbReference>
<dbReference type="GO" id="GO:0003906">
    <property type="term" value="F:DNA-(apurinic or apyrimidinic site) endonuclease activity"/>
    <property type="evidence" value="ECO:0007669"/>
    <property type="project" value="TreeGrafter"/>
</dbReference>
<dbReference type="PROSITE" id="PS00727">
    <property type="entry name" value="AP_NUCLEASE_F1_2"/>
    <property type="match status" value="1"/>
</dbReference>
<evidence type="ECO:0000313" key="8">
    <source>
        <dbReference type="EMBL" id="QHT76434.1"/>
    </source>
</evidence>
<evidence type="ECO:0000256" key="4">
    <source>
        <dbReference type="ARBA" id="ARBA00022723"/>
    </source>
</evidence>
<keyword evidence="5" id="KW-0378">Hydrolase</keyword>
<organism evidence="8">
    <name type="scientific">viral metagenome</name>
    <dbReference type="NCBI Taxonomy" id="1070528"/>
    <lineage>
        <taxon>unclassified sequences</taxon>
        <taxon>metagenomes</taxon>
        <taxon>organismal metagenomes</taxon>
    </lineage>
</organism>
<name>A0A6C0H7F3_9ZZZZ</name>
<dbReference type="NCBIfam" id="TIGR00195">
    <property type="entry name" value="exoDNase_III"/>
    <property type="match status" value="1"/>
</dbReference>
<dbReference type="InterPro" id="IPR020848">
    <property type="entry name" value="AP_endonuclease_F1_CS"/>
</dbReference>
<dbReference type="GO" id="GO:0008081">
    <property type="term" value="F:phosphoric diester hydrolase activity"/>
    <property type="evidence" value="ECO:0007669"/>
    <property type="project" value="TreeGrafter"/>
</dbReference>
<protein>
    <recommendedName>
        <fullName evidence="7">Endonuclease/exonuclease/phosphatase domain-containing protein</fullName>
    </recommendedName>
</protein>
<accession>A0A6C0H7F3</accession>
<dbReference type="EMBL" id="MN739896">
    <property type="protein sequence ID" value="QHT76434.1"/>
    <property type="molecule type" value="Genomic_DNA"/>
</dbReference>
<evidence type="ECO:0000256" key="5">
    <source>
        <dbReference type="ARBA" id="ARBA00022801"/>
    </source>
</evidence>
<dbReference type="InterPro" id="IPR004808">
    <property type="entry name" value="AP_endonuc_1"/>
</dbReference>
<dbReference type="GO" id="GO:0006284">
    <property type="term" value="P:base-excision repair"/>
    <property type="evidence" value="ECO:0007669"/>
    <property type="project" value="TreeGrafter"/>
</dbReference>
<dbReference type="GO" id="GO:0003677">
    <property type="term" value="F:DNA binding"/>
    <property type="evidence" value="ECO:0007669"/>
    <property type="project" value="InterPro"/>
</dbReference>
<dbReference type="PROSITE" id="PS51435">
    <property type="entry name" value="AP_NUCLEASE_F1_4"/>
    <property type="match status" value="1"/>
</dbReference>
<dbReference type="Gene3D" id="3.60.10.10">
    <property type="entry name" value="Endonuclease/exonuclease/phosphatase"/>
    <property type="match status" value="1"/>
</dbReference>
<dbReference type="InterPro" id="IPR036691">
    <property type="entry name" value="Endo/exonu/phosph_ase_sf"/>
</dbReference>
<evidence type="ECO:0000259" key="7">
    <source>
        <dbReference type="Pfam" id="PF03372"/>
    </source>
</evidence>
<dbReference type="Pfam" id="PF03372">
    <property type="entry name" value="Exo_endo_phos"/>
    <property type="match status" value="1"/>
</dbReference>
<reference evidence="8" key="1">
    <citation type="journal article" date="2020" name="Nature">
        <title>Giant virus diversity and host interactions through global metagenomics.</title>
        <authorList>
            <person name="Schulz F."/>
            <person name="Roux S."/>
            <person name="Paez-Espino D."/>
            <person name="Jungbluth S."/>
            <person name="Walsh D.A."/>
            <person name="Denef V.J."/>
            <person name="McMahon K.D."/>
            <person name="Konstantinidis K.T."/>
            <person name="Eloe-Fadrosh E.A."/>
            <person name="Kyrpides N.C."/>
            <person name="Woyke T."/>
        </authorList>
    </citation>
    <scope>NUCLEOTIDE SEQUENCE</scope>
    <source>
        <strain evidence="8">GVMAG-M-3300023179-82</strain>
    </source>
</reference>
<feature type="domain" description="Endonuclease/exonuclease/phosphatase" evidence="7">
    <location>
        <begin position="4"/>
        <end position="245"/>
    </location>
</feature>
<evidence type="ECO:0000256" key="2">
    <source>
        <dbReference type="ARBA" id="ARBA00001946"/>
    </source>
</evidence>
<keyword evidence="4" id="KW-0479">Metal-binding</keyword>
<evidence type="ECO:0000256" key="6">
    <source>
        <dbReference type="ARBA" id="ARBA00022842"/>
    </source>
</evidence>
<dbReference type="GO" id="GO:0046872">
    <property type="term" value="F:metal ion binding"/>
    <property type="evidence" value="ECO:0007669"/>
    <property type="project" value="UniProtKB-KW"/>
</dbReference>
<sequence length="254" mass="30019">MKIISWNVNSLRSLLKKSYLYDLINEENPDIICLNEIKTVTDITDIEFINTDYNMYYNHSKIKKGYSGTCIFSKIKPINIMYGLNDIDNEGRLITCEFENYFLINVYTPNSGSILQRLDYRVNIWDSNFIKYIIKLQKNKPVIVCGDLNVAHKEIDLKNPNKNLRTAGYTIEERTSFQKLLDKTKLIDTFRHLHTDLIKYTYWSYRFKSRLKNNGWRIDYFLISPQLINKLYESNILDKIEGSDHAPIILELTN</sequence>
<proteinExistence type="inferred from homology"/>
<comment type="similarity">
    <text evidence="3">Belongs to the DNA repair enzymes AP/ExoA family.</text>
</comment>
<dbReference type="PANTHER" id="PTHR22748:SF6">
    <property type="entry name" value="DNA-(APURINIC OR APYRIMIDINIC SITE) ENDONUCLEASE"/>
    <property type="match status" value="1"/>
</dbReference>
<dbReference type="PROSITE" id="PS00728">
    <property type="entry name" value="AP_NUCLEASE_F1_3"/>
    <property type="match status" value="1"/>
</dbReference>
<evidence type="ECO:0000256" key="1">
    <source>
        <dbReference type="ARBA" id="ARBA00001936"/>
    </source>
</evidence>
<dbReference type="InterPro" id="IPR005135">
    <property type="entry name" value="Endo/exonuclease/phosphatase"/>
</dbReference>